<feature type="signal peptide" evidence="6">
    <location>
        <begin position="1"/>
        <end position="20"/>
    </location>
</feature>
<organism evidence="8 9">
    <name type="scientific">Bombyx mandarina</name>
    <name type="common">Wild silk moth</name>
    <name type="synonym">Wild silkworm</name>
    <dbReference type="NCBI Taxonomy" id="7092"/>
    <lineage>
        <taxon>Eukaryota</taxon>
        <taxon>Metazoa</taxon>
        <taxon>Ecdysozoa</taxon>
        <taxon>Arthropoda</taxon>
        <taxon>Hexapoda</taxon>
        <taxon>Insecta</taxon>
        <taxon>Pterygota</taxon>
        <taxon>Neoptera</taxon>
        <taxon>Endopterygota</taxon>
        <taxon>Lepidoptera</taxon>
        <taxon>Glossata</taxon>
        <taxon>Ditrysia</taxon>
        <taxon>Bombycoidea</taxon>
        <taxon>Bombycidae</taxon>
        <taxon>Bombycinae</taxon>
        <taxon>Bombyx</taxon>
    </lineage>
</organism>
<evidence type="ECO:0000313" key="8">
    <source>
        <dbReference type="Proteomes" id="UP000504629"/>
    </source>
</evidence>
<sequence>MILTTLMSLLLSVTKIVTLAKLLQKIFTALSLLQYDAVDYPDQAVVQDGQAFDFVVIGAGSAGCVVANRLTEISDWNVLLIEAGDNPPLTSKIPGLFSFVDYSEADWNYYTVNDFYSSQAHKTKNIHYTRGKMLGGSSGANYMFYVRGNKADYDSWAEQGNPGWNWDAVLKYFKKSEKLNDVSTLRSKSAELHGLDGYLGVTKPSWNKYSKKYFPAFKEAGYNILEDTNGPEQLGYSHLQYTVDDSIRQSTATAFLGPIKDRKNLFVLKNALATKIIFDYNRKAVGVELILKKFKMIRVLAKKEVILSAGAINSPQLLMLSGIGPSLHLIEKNIKVLVDSPNVGQNLMDHPITVLSIAGGNDINTVIDNLFILSNLDKFPTPVFIGHGALNKSQSIPDYQACVFPLPMYSPLSLLVCSFTYGLVDEICNTFSNVVKKSETVFVMLSLLHPKSRGEVKLATKIPYDKPRIYMGYYSNGEDLEKHARSVEDFLKILNTTLFRSVNAHVVDMHVPQCKFLPLGSHEYWKCHILNTASTEWHPSGTCAMGPTGVVDERLQVRGVSGLRVVDASVIPIIPSANTNAPTIMIAENACDMIKTDYDYGINVSLFPKI</sequence>
<feature type="domain" description="Glucose-methanol-choline oxidoreductase N-terminal" evidence="7">
    <location>
        <begin position="310"/>
        <end position="324"/>
    </location>
</feature>
<dbReference type="InterPro" id="IPR000172">
    <property type="entry name" value="GMC_OxRdtase_N"/>
</dbReference>
<evidence type="ECO:0000256" key="3">
    <source>
        <dbReference type="ARBA" id="ARBA00022630"/>
    </source>
</evidence>
<dbReference type="OrthoDB" id="269227at2759"/>
<evidence type="ECO:0000313" key="9">
    <source>
        <dbReference type="RefSeq" id="XP_028030839.1"/>
    </source>
</evidence>
<evidence type="ECO:0000256" key="2">
    <source>
        <dbReference type="ARBA" id="ARBA00010790"/>
    </source>
</evidence>
<dbReference type="GO" id="GO:0016614">
    <property type="term" value="F:oxidoreductase activity, acting on CH-OH group of donors"/>
    <property type="evidence" value="ECO:0007669"/>
    <property type="project" value="InterPro"/>
</dbReference>
<dbReference type="InterPro" id="IPR007867">
    <property type="entry name" value="GMC_OxRtase_C"/>
</dbReference>
<dbReference type="GO" id="GO:0050660">
    <property type="term" value="F:flavin adenine dinucleotide binding"/>
    <property type="evidence" value="ECO:0007669"/>
    <property type="project" value="InterPro"/>
</dbReference>
<dbReference type="GeneID" id="114243520"/>
<reference evidence="9" key="1">
    <citation type="submission" date="2025-08" db="UniProtKB">
        <authorList>
            <consortium name="RefSeq"/>
        </authorList>
    </citation>
    <scope>IDENTIFICATION</scope>
    <source>
        <tissue evidence="9">Silk gland</tissue>
    </source>
</reference>
<evidence type="ECO:0000256" key="5">
    <source>
        <dbReference type="PIRSR" id="PIRSR000137-2"/>
    </source>
</evidence>
<comment type="similarity">
    <text evidence="2">Belongs to the GMC oxidoreductase family.</text>
</comment>
<dbReference type="InterPro" id="IPR036188">
    <property type="entry name" value="FAD/NAD-bd_sf"/>
</dbReference>
<evidence type="ECO:0000259" key="7">
    <source>
        <dbReference type="PROSITE" id="PS00624"/>
    </source>
</evidence>
<dbReference type="SUPFAM" id="SSF54373">
    <property type="entry name" value="FAD-linked reductases, C-terminal domain"/>
    <property type="match status" value="1"/>
</dbReference>
<feature type="binding site" evidence="5">
    <location>
        <begin position="537"/>
        <end position="538"/>
    </location>
    <ligand>
        <name>FAD</name>
        <dbReference type="ChEBI" id="CHEBI:57692"/>
    </ligand>
</feature>
<dbReference type="PANTHER" id="PTHR11552">
    <property type="entry name" value="GLUCOSE-METHANOL-CHOLINE GMC OXIDOREDUCTASE"/>
    <property type="match status" value="1"/>
</dbReference>
<dbReference type="SUPFAM" id="SSF51905">
    <property type="entry name" value="FAD/NAD(P)-binding domain"/>
    <property type="match status" value="1"/>
</dbReference>
<comment type="cofactor">
    <cofactor evidence="1 5">
        <name>FAD</name>
        <dbReference type="ChEBI" id="CHEBI:57692"/>
    </cofactor>
</comment>
<dbReference type="Gene3D" id="3.50.50.60">
    <property type="entry name" value="FAD/NAD(P)-binding domain"/>
    <property type="match status" value="1"/>
</dbReference>
<accession>A0A6J2JRD8</accession>
<dbReference type="KEGG" id="bman:114243520"/>
<dbReference type="PANTHER" id="PTHR11552:SF147">
    <property type="entry name" value="CHOLINE DEHYDROGENASE, MITOCHONDRIAL"/>
    <property type="match status" value="1"/>
</dbReference>
<keyword evidence="3" id="KW-0285">Flavoprotein</keyword>
<dbReference type="PIRSF" id="PIRSF000137">
    <property type="entry name" value="Alcohol_oxidase"/>
    <property type="match status" value="1"/>
</dbReference>
<evidence type="ECO:0000256" key="1">
    <source>
        <dbReference type="ARBA" id="ARBA00001974"/>
    </source>
</evidence>
<keyword evidence="8" id="KW-1185">Reference proteome</keyword>
<name>A0A6J2JRD8_BOMMA</name>
<dbReference type="Gene3D" id="3.30.560.10">
    <property type="entry name" value="Glucose Oxidase, domain 3"/>
    <property type="match status" value="1"/>
</dbReference>
<gene>
    <name evidence="9" type="primary">LOC114243520</name>
</gene>
<dbReference type="Pfam" id="PF05199">
    <property type="entry name" value="GMC_oxred_C"/>
    <property type="match status" value="1"/>
</dbReference>
<evidence type="ECO:0000256" key="4">
    <source>
        <dbReference type="ARBA" id="ARBA00022827"/>
    </source>
</evidence>
<proteinExistence type="inferred from homology"/>
<keyword evidence="4 5" id="KW-0274">FAD</keyword>
<keyword evidence="6" id="KW-0732">Signal</keyword>
<dbReference type="Pfam" id="PF00732">
    <property type="entry name" value="GMC_oxred_N"/>
    <property type="match status" value="1"/>
</dbReference>
<feature type="chain" id="PRO_5026942978" evidence="6">
    <location>
        <begin position="21"/>
        <end position="610"/>
    </location>
</feature>
<dbReference type="RefSeq" id="XP_028030839.1">
    <property type="nucleotide sequence ID" value="XM_028175038.1"/>
</dbReference>
<dbReference type="InterPro" id="IPR012132">
    <property type="entry name" value="GMC_OxRdtase"/>
</dbReference>
<evidence type="ECO:0000256" key="6">
    <source>
        <dbReference type="SAM" id="SignalP"/>
    </source>
</evidence>
<dbReference type="PROSITE" id="PS00624">
    <property type="entry name" value="GMC_OXRED_2"/>
    <property type="match status" value="1"/>
</dbReference>
<dbReference type="Proteomes" id="UP000504629">
    <property type="component" value="Unplaced"/>
</dbReference>
<dbReference type="AlphaFoldDB" id="A0A6J2JRD8"/>
<protein>
    <submittedName>
        <fullName evidence="9">Glucose dehydrogenase [FAD, quinone]-like</fullName>
    </submittedName>
</protein>